<evidence type="ECO:0000256" key="1">
    <source>
        <dbReference type="SAM" id="MobiDB-lite"/>
    </source>
</evidence>
<feature type="compositionally biased region" description="Polar residues" evidence="1">
    <location>
        <begin position="86"/>
        <end position="98"/>
    </location>
</feature>
<accession>A0ABD0XTD8</accession>
<organism evidence="2 3">
    <name type="scientific">Ranatra chinensis</name>
    <dbReference type="NCBI Taxonomy" id="642074"/>
    <lineage>
        <taxon>Eukaryota</taxon>
        <taxon>Metazoa</taxon>
        <taxon>Ecdysozoa</taxon>
        <taxon>Arthropoda</taxon>
        <taxon>Hexapoda</taxon>
        <taxon>Insecta</taxon>
        <taxon>Pterygota</taxon>
        <taxon>Neoptera</taxon>
        <taxon>Paraneoptera</taxon>
        <taxon>Hemiptera</taxon>
        <taxon>Heteroptera</taxon>
        <taxon>Panheteroptera</taxon>
        <taxon>Nepomorpha</taxon>
        <taxon>Nepidae</taxon>
        <taxon>Ranatrinae</taxon>
        <taxon>Ranatra</taxon>
    </lineage>
</organism>
<gene>
    <name evidence="2" type="ORF">AAG570_007977</name>
</gene>
<dbReference type="EMBL" id="JBFDAA010000022">
    <property type="protein sequence ID" value="KAL1110446.1"/>
    <property type="molecule type" value="Genomic_DNA"/>
</dbReference>
<dbReference type="AlphaFoldDB" id="A0ABD0XTD8"/>
<evidence type="ECO:0000313" key="3">
    <source>
        <dbReference type="Proteomes" id="UP001558652"/>
    </source>
</evidence>
<dbReference type="Proteomes" id="UP001558652">
    <property type="component" value="Unassembled WGS sequence"/>
</dbReference>
<sequence>MAISVPPFPTYKPHPIIGGPDGVVFSICDYHAEGPGFDSLRGLKNKACYHETICILNTDVFVWHHYVYEVDSLGEMGGYMRKHRGQNQSATDQASQTHDVNREDGGTPFLCDHSNYRASQRGMLK</sequence>
<feature type="region of interest" description="Disordered" evidence="1">
    <location>
        <begin position="83"/>
        <end position="125"/>
    </location>
</feature>
<protein>
    <submittedName>
        <fullName evidence="2">Uncharacterized protein</fullName>
    </submittedName>
</protein>
<comment type="caution">
    <text evidence="2">The sequence shown here is derived from an EMBL/GenBank/DDBJ whole genome shotgun (WGS) entry which is preliminary data.</text>
</comment>
<evidence type="ECO:0000313" key="2">
    <source>
        <dbReference type="EMBL" id="KAL1110446.1"/>
    </source>
</evidence>
<proteinExistence type="predicted"/>
<reference evidence="2 3" key="1">
    <citation type="submission" date="2024-07" db="EMBL/GenBank/DDBJ databases">
        <title>Chromosome-level genome assembly of the water stick insect Ranatra chinensis (Heteroptera: Nepidae).</title>
        <authorList>
            <person name="Liu X."/>
        </authorList>
    </citation>
    <scope>NUCLEOTIDE SEQUENCE [LARGE SCALE GENOMIC DNA]</scope>
    <source>
        <strain evidence="2">Cailab_2021Rc</strain>
        <tissue evidence="2">Muscle</tissue>
    </source>
</reference>
<keyword evidence="3" id="KW-1185">Reference proteome</keyword>
<name>A0ABD0XTD8_9HEMI</name>